<reference evidence="7 8" key="2">
    <citation type="submission" date="2018-11" db="EMBL/GenBank/DDBJ databases">
        <authorList>
            <consortium name="Pathogen Informatics"/>
        </authorList>
    </citation>
    <scope>NUCLEOTIDE SEQUENCE [LARGE SCALE GENOMIC DNA]</scope>
</reference>
<evidence type="ECO:0000313" key="8">
    <source>
        <dbReference type="Proteomes" id="UP000271162"/>
    </source>
</evidence>
<evidence type="ECO:0000256" key="5">
    <source>
        <dbReference type="ARBA" id="ARBA00038268"/>
    </source>
</evidence>
<dbReference type="GO" id="GO:0005783">
    <property type="term" value="C:endoplasmic reticulum"/>
    <property type="evidence" value="ECO:0007669"/>
    <property type="project" value="TreeGrafter"/>
</dbReference>
<protein>
    <submittedName>
        <fullName evidence="9">Protein-cysteine N-palmitoyltransferase HHAT (inferred by orthology to a human protein)</fullName>
    </submittedName>
</protein>
<feature type="transmembrane region" description="Helical" evidence="6">
    <location>
        <begin position="231"/>
        <end position="252"/>
    </location>
</feature>
<feature type="transmembrane region" description="Helical" evidence="6">
    <location>
        <begin position="390"/>
        <end position="408"/>
    </location>
</feature>
<feature type="transmembrane region" description="Helical" evidence="6">
    <location>
        <begin position="157"/>
        <end position="174"/>
    </location>
</feature>
<name>A0A0N4YNK0_NIPBR</name>
<feature type="transmembrane region" description="Helical" evidence="6">
    <location>
        <begin position="272"/>
        <end position="300"/>
    </location>
</feature>
<dbReference type="PANTHER" id="PTHR13285:SF18">
    <property type="entry name" value="PROTEIN-CYSTEINE N-PALMITOYLTRANSFERASE RASP"/>
    <property type="match status" value="1"/>
</dbReference>
<dbReference type="Pfam" id="PF03062">
    <property type="entry name" value="MBOAT"/>
    <property type="match status" value="1"/>
</dbReference>
<keyword evidence="2 6" id="KW-0812">Transmembrane</keyword>
<dbReference type="PANTHER" id="PTHR13285">
    <property type="entry name" value="ACYLTRANSFERASE"/>
    <property type="match status" value="1"/>
</dbReference>
<feature type="transmembrane region" description="Helical" evidence="6">
    <location>
        <begin position="20"/>
        <end position="37"/>
    </location>
</feature>
<evidence type="ECO:0000256" key="1">
    <source>
        <dbReference type="ARBA" id="ARBA00004141"/>
    </source>
</evidence>
<dbReference type="AlphaFoldDB" id="A0A0N4YNK0"/>
<dbReference type="Proteomes" id="UP000271162">
    <property type="component" value="Unassembled WGS sequence"/>
</dbReference>
<sequence>MTVSRFVPVALGPWEIRLCWLVWIFHSGAAFFMAYHLSQGPMKQSLRLWLTNSRFYLIIRFFTPDVAKIMLVLVGAALHVHLSRCAISINPDQGVKEMFNFSLYCVLVLSAFAVVVVGLSVLTRNIAVPWILCVAFLLKSMDVIPLTQENIVYYREFHVYLYGAIKVLNFSLYMCRNKETAYREVWREHLVYSAYIPYTMTLIVLFDDFVEQLKRRLSDRTGSSLDLKFSGFFAVRIAFWYFAFEFIIHFIHVHSIYNIPLSVIERLSNFEIAAVSYVVGQMFFLKYVVLFGFPALFAYIDGMRPPAPPICISRVSLYSRMWRHFDVGLYQFLKNQVYIPLLNVPMHPVLGKLRFCLTLTAVFSVVLCWHGTQSQYVVWSHQFNVDAPGAMQAVVFLLLLTTAVYGNLRKEGPLKTLQQLLLRAQCSSEEDTAHTVNKKLWELLAALKQLGETEEEFFDDPFSDVEDEIKMHLDRKRLDETNLKSIARLFKKDLAKLQRESCMGTDVNYQRSQYLTEMIFHHISGILGTFYFLGVEGIGSVVLKRLLLDAFKDWFNGNVVISRQVVVLTNNFNFRKLMAKFICSSDCAGWVLIHLLTLGYFFNHVCLELNKRKVHEKSDVKSHKE</sequence>
<evidence type="ECO:0000256" key="4">
    <source>
        <dbReference type="ARBA" id="ARBA00023136"/>
    </source>
</evidence>
<evidence type="ECO:0000256" key="3">
    <source>
        <dbReference type="ARBA" id="ARBA00022989"/>
    </source>
</evidence>
<gene>
    <name evidence="7" type="ORF">NBR_LOCUS18813</name>
</gene>
<organism evidence="9">
    <name type="scientific">Nippostrongylus brasiliensis</name>
    <name type="common">Rat hookworm</name>
    <dbReference type="NCBI Taxonomy" id="27835"/>
    <lineage>
        <taxon>Eukaryota</taxon>
        <taxon>Metazoa</taxon>
        <taxon>Ecdysozoa</taxon>
        <taxon>Nematoda</taxon>
        <taxon>Chromadorea</taxon>
        <taxon>Rhabditida</taxon>
        <taxon>Rhabditina</taxon>
        <taxon>Rhabditomorpha</taxon>
        <taxon>Strongyloidea</taxon>
        <taxon>Heligmosomidae</taxon>
        <taxon>Nippostrongylus</taxon>
    </lineage>
</organism>
<keyword evidence="4 6" id="KW-0472">Membrane</keyword>
<feature type="transmembrane region" description="Helical" evidence="6">
    <location>
        <begin position="57"/>
        <end position="80"/>
    </location>
</feature>
<feature type="transmembrane region" description="Helical" evidence="6">
    <location>
        <begin position="355"/>
        <end position="378"/>
    </location>
</feature>
<evidence type="ECO:0000313" key="7">
    <source>
        <dbReference type="EMBL" id="VDL82538.1"/>
    </source>
</evidence>
<dbReference type="GO" id="GO:0016409">
    <property type="term" value="F:palmitoyltransferase activity"/>
    <property type="evidence" value="ECO:0007669"/>
    <property type="project" value="TreeGrafter"/>
</dbReference>
<dbReference type="InterPro" id="IPR004299">
    <property type="entry name" value="MBOAT_fam"/>
</dbReference>
<feature type="transmembrane region" description="Helical" evidence="6">
    <location>
        <begin position="581"/>
        <end position="602"/>
    </location>
</feature>
<reference evidence="9" key="1">
    <citation type="submission" date="2017-02" db="UniProtKB">
        <authorList>
            <consortium name="WormBaseParasite"/>
        </authorList>
    </citation>
    <scope>IDENTIFICATION</scope>
</reference>
<comment type="subcellular location">
    <subcellularLocation>
        <location evidence="1">Membrane</location>
        <topology evidence="1">Multi-pass membrane protein</topology>
    </subcellularLocation>
</comment>
<feature type="transmembrane region" description="Helical" evidence="6">
    <location>
        <begin position="127"/>
        <end position="145"/>
    </location>
</feature>
<dbReference type="WBParaSite" id="NBR_0001881201-mRNA-1">
    <property type="protein sequence ID" value="NBR_0001881201-mRNA-1"/>
    <property type="gene ID" value="NBR_0001881201"/>
</dbReference>
<dbReference type="GO" id="GO:0016020">
    <property type="term" value="C:membrane"/>
    <property type="evidence" value="ECO:0007669"/>
    <property type="project" value="UniProtKB-SubCell"/>
</dbReference>
<comment type="similarity">
    <text evidence="5">Belongs to the membrane-bound acyltransferase family. HHAT subfamily.</text>
</comment>
<dbReference type="STRING" id="27835.A0A0N4YNK0"/>
<evidence type="ECO:0000256" key="6">
    <source>
        <dbReference type="SAM" id="Phobius"/>
    </source>
</evidence>
<keyword evidence="3 6" id="KW-1133">Transmembrane helix</keyword>
<accession>A0A0N4YNK0</accession>
<proteinExistence type="inferred from homology"/>
<feature type="transmembrane region" description="Helical" evidence="6">
    <location>
        <begin position="101"/>
        <end position="121"/>
    </location>
</feature>
<keyword evidence="8" id="KW-1185">Reference proteome</keyword>
<evidence type="ECO:0000313" key="9">
    <source>
        <dbReference type="WBParaSite" id="NBR_0001881201-mRNA-1"/>
    </source>
</evidence>
<dbReference type="EMBL" id="UYSL01023682">
    <property type="protein sequence ID" value="VDL82538.1"/>
    <property type="molecule type" value="Genomic_DNA"/>
</dbReference>
<dbReference type="InterPro" id="IPR051085">
    <property type="entry name" value="MB_O-acyltransferase"/>
</dbReference>
<evidence type="ECO:0000256" key="2">
    <source>
        <dbReference type="ARBA" id="ARBA00022692"/>
    </source>
</evidence>